<protein>
    <recommendedName>
        <fullName evidence="4">Transmembrane protein</fullName>
    </recommendedName>
</protein>
<evidence type="ECO:0000313" key="3">
    <source>
        <dbReference type="Proteomes" id="UP001651158"/>
    </source>
</evidence>
<reference evidence="2 3" key="1">
    <citation type="journal article" date="2022" name="Front. Cell. Infect. Microbiol.">
        <title>The Genomes of Two Strains of Taenia crassiceps the Animal Model for the Study of Human Cysticercosis.</title>
        <authorList>
            <person name="Bobes R.J."/>
            <person name="Estrada K."/>
            <person name="Rios-Valencia D.G."/>
            <person name="Calderon-Gallegos A."/>
            <person name="de la Torre P."/>
            <person name="Carrero J.C."/>
            <person name="Sanchez-Flores A."/>
            <person name="Laclette J.P."/>
        </authorList>
    </citation>
    <scope>NUCLEOTIDE SEQUENCE [LARGE SCALE GENOMIC DNA]</scope>
    <source>
        <strain evidence="2">WFUcys</strain>
    </source>
</reference>
<gene>
    <name evidence="2" type="ORF">TcWFU_006382</name>
</gene>
<accession>A0ABR4Q764</accession>
<proteinExistence type="predicted"/>
<keyword evidence="1" id="KW-0812">Transmembrane</keyword>
<comment type="caution">
    <text evidence="2">The sequence shown here is derived from an EMBL/GenBank/DDBJ whole genome shotgun (WGS) entry which is preliminary data.</text>
</comment>
<feature type="transmembrane region" description="Helical" evidence="1">
    <location>
        <begin position="42"/>
        <end position="67"/>
    </location>
</feature>
<sequence length="135" mass="14403">MNTNVIHIFACLFTAALLLVPVVFHGFNCTGTVFSSSCGGIKYLQIMGGLILSAGVLIFLAALIICLTTFCHAKWLKHAAISVVSLSTILSAAAVILYFNSTKAWSPFMVSIAMTASFVHTVMLLIDVSSRLKSS</sequence>
<organism evidence="2 3">
    <name type="scientific">Taenia crassiceps</name>
    <dbReference type="NCBI Taxonomy" id="6207"/>
    <lineage>
        <taxon>Eukaryota</taxon>
        <taxon>Metazoa</taxon>
        <taxon>Spiralia</taxon>
        <taxon>Lophotrochozoa</taxon>
        <taxon>Platyhelminthes</taxon>
        <taxon>Cestoda</taxon>
        <taxon>Eucestoda</taxon>
        <taxon>Cyclophyllidea</taxon>
        <taxon>Taeniidae</taxon>
        <taxon>Taenia</taxon>
    </lineage>
</organism>
<name>A0ABR4Q764_9CEST</name>
<dbReference type="Proteomes" id="UP001651158">
    <property type="component" value="Unassembled WGS sequence"/>
</dbReference>
<keyword evidence="1" id="KW-1133">Transmembrane helix</keyword>
<evidence type="ECO:0008006" key="4">
    <source>
        <dbReference type="Google" id="ProtNLM"/>
    </source>
</evidence>
<dbReference type="EMBL" id="JAKROA010000008">
    <property type="protein sequence ID" value="KAL5105509.1"/>
    <property type="molecule type" value="Genomic_DNA"/>
</dbReference>
<feature type="transmembrane region" description="Helical" evidence="1">
    <location>
        <begin position="79"/>
        <end position="99"/>
    </location>
</feature>
<evidence type="ECO:0000256" key="1">
    <source>
        <dbReference type="SAM" id="Phobius"/>
    </source>
</evidence>
<keyword evidence="1" id="KW-0472">Membrane</keyword>
<feature type="transmembrane region" description="Helical" evidence="1">
    <location>
        <begin position="105"/>
        <end position="126"/>
    </location>
</feature>
<evidence type="ECO:0000313" key="2">
    <source>
        <dbReference type="EMBL" id="KAL5105509.1"/>
    </source>
</evidence>
<keyword evidence="3" id="KW-1185">Reference proteome</keyword>